<keyword evidence="12" id="KW-1185">Reference proteome</keyword>
<evidence type="ECO:0000256" key="4">
    <source>
        <dbReference type="ARBA" id="ARBA00023015"/>
    </source>
</evidence>
<comment type="caution">
    <text evidence="11">The sequence shown here is derived from an EMBL/GenBank/DDBJ whole genome shotgun (WGS) entry which is preliminary data.</text>
</comment>
<dbReference type="PANTHER" id="PTHR46011">
    <property type="entry name" value="NUCLEAR HORMONE RECEPTOR FAMILY MEMBER NHR-86-RELATED"/>
    <property type="match status" value="1"/>
</dbReference>
<keyword evidence="2" id="KW-0863">Zinc-finger</keyword>
<dbReference type="GO" id="GO:0008270">
    <property type="term" value="F:zinc ion binding"/>
    <property type="evidence" value="ECO:0007669"/>
    <property type="project" value="UniProtKB-KW"/>
</dbReference>
<evidence type="ECO:0000313" key="11">
    <source>
        <dbReference type="EMBL" id="GMS92559.1"/>
    </source>
</evidence>
<dbReference type="PANTHER" id="PTHR46011:SF6">
    <property type="entry name" value="HIGH ZINC ACTIVATED NUCLEAR RECEPTOR PROTEIN"/>
    <property type="match status" value="1"/>
</dbReference>
<keyword evidence="5" id="KW-0238">DNA-binding</keyword>
<keyword evidence="3" id="KW-0862">Zinc</keyword>
<keyword evidence="4" id="KW-0805">Transcription regulation</keyword>
<dbReference type="PROSITE" id="PS51030">
    <property type="entry name" value="NUCLEAR_REC_DBD_2"/>
    <property type="match status" value="1"/>
</dbReference>
<dbReference type="GO" id="GO:0003700">
    <property type="term" value="F:DNA-binding transcription factor activity"/>
    <property type="evidence" value="ECO:0007669"/>
    <property type="project" value="InterPro"/>
</dbReference>
<feature type="non-terminal residue" evidence="11">
    <location>
        <position position="328"/>
    </location>
</feature>
<organism evidence="11 12">
    <name type="scientific">Pristionchus entomophagus</name>
    <dbReference type="NCBI Taxonomy" id="358040"/>
    <lineage>
        <taxon>Eukaryota</taxon>
        <taxon>Metazoa</taxon>
        <taxon>Ecdysozoa</taxon>
        <taxon>Nematoda</taxon>
        <taxon>Chromadorea</taxon>
        <taxon>Rhabditida</taxon>
        <taxon>Rhabditina</taxon>
        <taxon>Diplogasteromorpha</taxon>
        <taxon>Diplogasteroidea</taxon>
        <taxon>Neodiplogasteridae</taxon>
        <taxon>Pristionchus</taxon>
    </lineage>
</organism>
<dbReference type="EMBL" id="BTSX01000004">
    <property type="protein sequence ID" value="GMS92559.1"/>
    <property type="molecule type" value="Genomic_DNA"/>
</dbReference>
<reference evidence="11" key="1">
    <citation type="submission" date="2023-10" db="EMBL/GenBank/DDBJ databases">
        <title>Genome assembly of Pristionchus species.</title>
        <authorList>
            <person name="Yoshida K."/>
            <person name="Sommer R.J."/>
        </authorList>
    </citation>
    <scope>NUCLEOTIDE SEQUENCE</scope>
    <source>
        <strain evidence="11">RS0144</strain>
    </source>
</reference>
<dbReference type="Proteomes" id="UP001432027">
    <property type="component" value="Unassembled WGS sequence"/>
</dbReference>
<dbReference type="Pfam" id="PF00105">
    <property type="entry name" value="zf-C4"/>
    <property type="match status" value="1"/>
</dbReference>
<proteinExistence type="predicted"/>
<keyword evidence="8" id="KW-0539">Nucleus</keyword>
<dbReference type="InterPro" id="IPR013088">
    <property type="entry name" value="Znf_NHR/GATA"/>
</dbReference>
<dbReference type="AlphaFoldDB" id="A0AAV5TFX7"/>
<evidence type="ECO:0000256" key="1">
    <source>
        <dbReference type="ARBA" id="ARBA00022723"/>
    </source>
</evidence>
<keyword evidence="1" id="KW-0479">Metal-binding</keyword>
<dbReference type="InterPro" id="IPR000536">
    <property type="entry name" value="Nucl_hrmn_rcpt_lig-bd"/>
</dbReference>
<dbReference type="PROSITE" id="PS51843">
    <property type="entry name" value="NR_LBD"/>
    <property type="match status" value="1"/>
</dbReference>
<keyword evidence="6" id="KW-0804">Transcription</keyword>
<dbReference type="InterPro" id="IPR001628">
    <property type="entry name" value="Znf_hrmn_rcpt"/>
</dbReference>
<feature type="domain" description="Nuclear receptor" evidence="9">
    <location>
        <begin position="1"/>
        <end position="65"/>
    </location>
</feature>
<evidence type="ECO:0000256" key="2">
    <source>
        <dbReference type="ARBA" id="ARBA00022771"/>
    </source>
</evidence>
<dbReference type="SUPFAM" id="SSF57716">
    <property type="entry name" value="Glucocorticoid receptor-like (DNA-binding domain)"/>
    <property type="match status" value="1"/>
</dbReference>
<feature type="non-terminal residue" evidence="11">
    <location>
        <position position="1"/>
    </location>
</feature>
<evidence type="ECO:0008006" key="13">
    <source>
        <dbReference type="Google" id="ProtNLM"/>
    </source>
</evidence>
<sequence length="328" mass="38482">SCYYGVDACRACTVFYRKARKKKLYACRSSTKICTVREDGTFTCKRCRFDRFEHILRMSRANERLEKKGIQRITDLPPIPTPNIPSSQETTRPLLEKCALIYKMLCAMRRNSELNARPNPPHPSKINEEEYDILPCTYVTMESSSRFLITGILDMAGMLSPEYSTLSRDEQWTLAVSFYNRFYLFEAFYRADKIFRDDMDKMMGAYTSFLSVDVIDHFFDNCPNQRDNVELRKGVFKKFIGPGVPSGRLAIRRANLDGSEFLTIIVLTFWFADCLHMRDEIVRIGERYRQEVLRKLQSCYRNALKLEDYALRIGELFMFILNFDIRLL</sequence>
<dbReference type="GO" id="GO:0005634">
    <property type="term" value="C:nucleus"/>
    <property type="evidence" value="ECO:0007669"/>
    <property type="project" value="TreeGrafter"/>
</dbReference>
<evidence type="ECO:0000256" key="5">
    <source>
        <dbReference type="ARBA" id="ARBA00023125"/>
    </source>
</evidence>
<dbReference type="Gene3D" id="1.10.565.10">
    <property type="entry name" value="Retinoid X Receptor"/>
    <property type="match status" value="1"/>
</dbReference>
<gene>
    <name evidence="11" type="ORF">PENTCL1PPCAC_14734</name>
</gene>
<evidence type="ECO:0000256" key="7">
    <source>
        <dbReference type="ARBA" id="ARBA00023170"/>
    </source>
</evidence>
<keyword evidence="7" id="KW-0675">Receptor</keyword>
<protein>
    <recommendedName>
        <fullName evidence="13">Nuclear receptor</fullName>
    </recommendedName>
</protein>
<evidence type="ECO:0000259" key="10">
    <source>
        <dbReference type="PROSITE" id="PS51843"/>
    </source>
</evidence>
<evidence type="ECO:0000259" key="9">
    <source>
        <dbReference type="PROSITE" id="PS51030"/>
    </source>
</evidence>
<evidence type="ECO:0000256" key="6">
    <source>
        <dbReference type="ARBA" id="ARBA00023163"/>
    </source>
</evidence>
<name>A0AAV5TFX7_9BILA</name>
<evidence type="ECO:0000256" key="3">
    <source>
        <dbReference type="ARBA" id="ARBA00022833"/>
    </source>
</evidence>
<evidence type="ECO:0000313" key="12">
    <source>
        <dbReference type="Proteomes" id="UP001432027"/>
    </source>
</evidence>
<feature type="domain" description="NR LBD" evidence="10">
    <location>
        <begin position="86"/>
        <end position="328"/>
    </location>
</feature>
<dbReference type="InterPro" id="IPR035500">
    <property type="entry name" value="NHR-like_dom_sf"/>
</dbReference>
<dbReference type="Gene3D" id="3.30.50.10">
    <property type="entry name" value="Erythroid Transcription Factor GATA-1, subunit A"/>
    <property type="match status" value="1"/>
</dbReference>
<dbReference type="GO" id="GO:0043565">
    <property type="term" value="F:sequence-specific DNA binding"/>
    <property type="evidence" value="ECO:0007669"/>
    <property type="project" value="InterPro"/>
</dbReference>
<accession>A0AAV5TFX7</accession>
<dbReference type="SUPFAM" id="SSF48508">
    <property type="entry name" value="Nuclear receptor ligand-binding domain"/>
    <property type="match status" value="1"/>
</dbReference>
<evidence type="ECO:0000256" key="8">
    <source>
        <dbReference type="ARBA" id="ARBA00023242"/>
    </source>
</evidence>
<dbReference type="Pfam" id="PF00104">
    <property type="entry name" value="Hormone_recep"/>
    <property type="match status" value="1"/>
</dbReference>